<feature type="non-terminal residue" evidence="4">
    <location>
        <position position="270"/>
    </location>
</feature>
<dbReference type="GO" id="GO:0007169">
    <property type="term" value="P:cell surface receptor protein tyrosine kinase signaling pathway"/>
    <property type="evidence" value="ECO:0007669"/>
    <property type="project" value="TreeGrafter"/>
</dbReference>
<dbReference type="GO" id="GO:0043235">
    <property type="term" value="C:receptor complex"/>
    <property type="evidence" value="ECO:0007669"/>
    <property type="project" value="TreeGrafter"/>
</dbReference>
<sequence>MFEIDRSYFEEGKFKTVRRAQYKDDRAVVAAIVKHRSEKSTQHSLHNEVPMYSELGKHPNVLEFYGMTIDENGELCMVMEFAQRGSLRGLLLKISLEGYKVDDLVLVSAAKQVSQAMAFIARRGLVHRNLSARNVFVFQFDLQDPSQVLVKVADLSNMAVESDMEDASDDFGSNQEWNVWMAPEMISKRLFSEKSDVWAFGVTMWEMWSYGELPYSGTSADIPSMIINGNILPQPSQCPGIIYVIMQDCWQSSTSKRPSFQKLEEKLKQV</sequence>
<dbReference type="PANTHER" id="PTHR24416">
    <property type="entry name" value="TYROSINE-PROTEIN KINASE RECEPTOR"/>
    <property type="match status" value="1"/>
</dbReference>
<name>L1IBD5_GUITC</name>
<dbReference type="GO" id="GO:0004714">
    <property type="term" value="F:transmembrane receptor protein tyrosine kinase activity"/>
    <property type="evidence" value="ECO:0007669"/>
    <property type="project" value="TreeGrafter"/>
</dbReference>
<gene>
    <name evidence="4" type="ORF">GUITHDRAFT_81295</name>
</gene>
<dbReference type="KEGG" id="gtt:GUITHDRAFT_81295"/>
<evidence type="ECO:0000313" key="4">
    <source>
        <dbReference type="EMBL" id="EKX33543.1"/>
    </source>
</evidence>
<keyword evidence="6" id="KW-1185">Reference proteome</keyword>
<dbReference type="AlphaFoldDB" id="L1IBD5"/>
<dbReference type="EMBL" id="JH993138">
    <property type="protein sequence ID" value="EKX33543.1"/>
    <property type="molecule type" value="Genomic_DNA"/>
</dbReference>
<reference evidence="6" key="2">
    <citation type="submission" date="2012-11" db="EMBL/GenBank/DDBJ databases">
        <authorList>
            <person name="Kuo A."/>
            <person name="Curtis B.A."/>
            <person name="Tanifuji G."/>
            <person name="Burki F."/>
            <person name="Gruber A."/>
            <person name="Irimia M."/>
            <person name="Maruyama S."/>
            <person name="Arias M.C."/>
            <person name="Ball S.G."/>
            <person name="Gile G.H."/>
            <person name="Hirakawa Y."/>
            <person name="Hopkins J.F."/>
            <person name="Rensing S.A."/>
            <person name="Schmutz J."/>
            <person name="Symeonidi A."/>
            <person name="Elias M."/>
            <person name="Eveleigh R.J."/>
            <person name="Herman E.K."/>
            <person name="Klute M.J."/>
            <person name="Nakayama T."/>
            <person name="Obornik M."/>
            <person name="Reyes-Prieto A."/>
            <person name="Armbrust E.V."/>
            <person name="Aves S.J."/>
            <person name="Beiko R.G."/>
            <person name="Coutinho P."/>
            <person name="Dacks J.B."/>
            <person name="Durnford D.G."/>
            <person name="Fast N.M."/>
            <person name="Green B.R."/>
            <person name="Grisdale C."/>
            <person name="Hempe F."/>
            <person name="Henrissat B."/>
            <person name="Hoppner M.P."/>
            <person name="Ishida K.-I."/>
            <person name="Kim E."/>
            <person name="Koreny L."/>
            <person name="Kroth P.G."/>
            <person name="Liu Y."/>
            <person name="Malik S.-B."/>
            <person name="Maier U.G."/>
            <person name="McRose D."/>
            <person name="Mock T."/>
            <person name="Neilson J.A."/>
            <person name="Onodera N.T."/>
            <person name="Poole A.M."/>
            <person name="Pritham E.J."/>
            <person name="Richards T.A."/>
            <person name="Rocap G."/>
            <person name="Roy S.W."/>
            <person name="Sarai C."/>
            <person name="Schaack S."/>
            <person name="Shirato S."/>
            <person name="Slamovits C.H."/>
            <person name="Spencer D.F."/>
            <person name="Suzuki S."/>
            <person name="Worden A.Z."/>
            <person name="Zauner S."/>
            <person name="Barry K."/>
            <person name="Bell C."/>
            <person name="Bharti A.K."/>
            <person name="Crow J.A."/>
            <person name="Grimwood J."/>
            <person name="Kramer R."/>
            <person name="Lindquist E."/>
            <person name="Lucas S."/>
            <person name="Salamov A."/>
            <person name="McFadden G.I."/>
            <person name="Lane C.E."/>
            <person name="Keeling P.J."/>
            <person name="Gray M.W."/>
            <person name="Grigoriev I.V."/>
            <person name="Archibald J.M."/>
        </authorList>
    </citation>
    <scope>NUCLEOTIDE SEQUENCE</scope>
    <source>
        <strain evidence="6">CCMP2712</strain>
    </source>
</reference>
<keyword evidence="2" id="KW-0460">Magnesium</keyword>
<evidence type="ECO:0000256" key="1">
    <source>
        <dbReference type="PIRSR" id="PIRSR000615-2"/>
    </source>
</evidence>
<feature type="domain" description="Protein kinase" evidence="3">
    <location>
        <begin position="3"/>
        <end position="270"/>
    </location>
</feature>
<dbReference type="OMA" id="EETICGH"/>
<dbReference type="STRING" id="905079.L1IBD5"/>
<evidence type="ECO:0000313" key="5">
    <source>
        <dbReference type="EnsemblProtists" id="EKX33543"/>
    </source>
</evidence>
<dbReference type="OrthoDB" id="5984265at2759"/>
<dbReference type="Gene3D" id="1.10.510.10">
    <property type="entry name" value="Transferase(Phosphotransferase) domain 1"/>
    <property type="match status" value="1"/>
</dbReference>
<dbReference type="PRINTS" id="PR00109">
    <property type="entry name" value="TYRKINASE"/>
</dbReference>
<dbReference type="Proteomes" id="UP000011087">
    <property type="component" value="Unassembled WGS sequence"/>
</dbReference>
<organism evidence="4">
    <name type="scientific">Guillardia theta (strain CCMP2712)</name>
    <name type="common">Cryptophyte</name>
    <dbReference type="NCBI Taxonomy" id="905079"/>
    <lineage>
        <taxon>Eukaryota</taxon>
        <taxon>Cryptophyceae</taxon>
        <taxon>Pyrenomonadales</taxon>
        <taxon>Geminigeraceae</taxon>
        <taxon>Guillardia</taxon>
    </lineage>
</organism>
<evidence type="ECO:0000256" key="2">
    <source>
        <dbReference type="PIRSR" id="PIRSR000615-3"/>
    </source>
</evidence>
<evidence type="ECO:0000259" key="3">
    <source>
        <dbReference type="PROSITE" id="PS50011"/>
    </source>
</evidence>
<dbReference type="InterPro" id="IPR050122">
    <property type="entry name" value="RTK"/>
</dbReference>
<dbReference type="PIRSF" id="PIRSF000654">
    <property type="entry name" value="Integrin-linked_kinase"/>
    <property type="match status" value="1"/>
</dbReference>
<proteinExistence type="predicted"/>
<dbReference type="SUPFAM" id="SSF56112">
    <property type="entry name" value="Protein kinase-like (PK-like)"/>
    <property type="match status" value="1"/>
</dbReference>
<dbReference type="InterPro" id="IPR001245">
    <property type="entry name" value="Ser-Thr/Tyr_kinase_cat_dom"/>
</dbReference>
<dbReference type="InterPro" id="IPR011009">
    <property type="entry name" value="Kinase-like_dom_sf"/>
</dbReference>
<protein>
    <recommendedName>
        <fullName evidence="3">Protein kinase domain-containing protein</fullName>
    </recommendedName>
</protein>
<reference evidence="4 6" key="1">
    <citation type="journal article" date="2012" name="Nature">
        <title>Algal genomes reveal evolutionary mosaicism and the fate of nucleomorphs.</title>
        <authorList>
            <consortium name="DOE Joint Genome Institute"/>
            <person name="Curtis B.A."/>
            <person name="Tanifuji G."/>
            <person name="Burki F."/>
            <person name="Gruber A."/>
            <person name="Irimia M."/>
            <person name="Maruyama S."/>
            <person name="Arias M.C."/>
            <person name="Ball S.G."/>
            <person name="Gile G.H."/>
            <person name="Hirakawa Y."/>
            <person name="Hopkins J.F."/>
            <person name="Kuo A."/>
            <person name="Rensing S.A."/>
            <person name="Schmutz J."/>
            <person name="Symeonidi A."/>
            <person name="Elias M."/>
            <person name="Eveleigh R.J."/>
            <person name="Herman E.K."/>
            <person name="Klute M.J."/>
            <person name="Nakayama T."/>
            <person name="Obornik M."/>
            <person name="Reyes-Prieto A."/>
            <person name="Armbrust E.V."/>
            <person name="Aves S.J."/>
            <person name="Beiko R.G."/>
            <person name="Coutinho P."/>
            <person name="Dacks J.B."/>
            <person name="Durnford D.G."/>
            <person name="Fast N.M."/>
            <person name="Green B.R."/>
            <person name="Grisdale C.J."/>
            <person name="Hempel F."/>
            <person name="Henrissat B."/>
            <person name="Hoppner M.P."/>
            <person name="Ishida K."/>
            <person name="Kim E."/>
            <person name="Koreny L."/>
            <person name="Kroth P.G."/>
            <person name="Liu Y."/>
            <person name="Malik S.B."/>
            <person name="Maier U.G."/>
            <person name="McRose D."/>
            <person name="Mock T."/>
            <person name="Neilson J.A."/>
            <person name="Onodera N.T."/>
            <person name="Poole A.M."/>
            <person name="Pritham E.J."/>
            <person name="Richards T.A."/>
            <person name="Rocap G."/>
            <person name="Roy S.W."/>
            <person name="Sarai C."/>
            <person name="Schaack S."/>
            <person name="Shirato S."/>
            <person name="Slamovits C.H."/>
            <person name="Spencer D.F."/>
            <person name="Suzuki S."/>
            <person name="Worden A.Z."/>
            <person name="Zauner S."/>
            <person name="Barry K."/>
            <person name="Bell C."/>
            <person name="Bharti A.K."/>
            <person name="Crow J.A."/>
            <person name="Grimwood J."/>
            <person name="Kramer R."/>
            <person name="Lindquist E."/>
            <person name="Lucas S."/>
            <person name="Salamov A."/>
            <person name="McFadden G.I."/>
            <person name="Lane C.E."/>
            <person name="Keeling P.J."/>
            <person name="Gray M.W."/>
            <person name="Grigoriev I.V."/>
            <person name="Archibald J.M."/>
        </authorList>
    </citation>
    <scope>NUCLEOTIDE SEQUENCE</scope>
    <source>
        <strain evidence="4 6">CCMP2712</strain>
    </source>
</reference>
<dbReference type="Pfam" id="PF07714">
    <property type="entry name" value="PK_Tyr_Ser-Thr"/>
    <property type="match status" value="1"/>
</dbReference>
<dbReference type="GeneID" id="17290281"/>
<dbReference type="GO" id="GO:0005524">
    <property type="term" value="F:ATP binding"/>
    <property type="evidence" value="ECO:0007669"/>
    <property type="project" value="UniProtKB-KW"/>
</dbReference>
<dbReference type="EnsemblProtists" id="EKX33543">
    <property type="protein sequence ID" value="EKX33543"/>
    <property type="gene ID" value="GUITHDRAFT_81295"/>
</dbReference>
<dbReference type="RefSeq" id="XP_005820523.1">
    <property type="nucleotide sequence ID" value="XM_005820466.1"/>
</dbReference>
<evidence type="ECO:0000313" key="6">
    <source>
        <dbReference type="Proteomes" id="UP000011087"/>
    </source>
</evidence>
<feature type="binding site" evidence="2">
    <location>
        <position position="134"/>
    </location>
    <ligand>
        <name>Mg(2+)</name>
        <dbReference type="ChEBI" id="CHEBI:18420"/>
    </ligand>
</feature>
<dbReference type="HOGENOM" id="CLU_000288_7_40_1"/>
<reference evidence="5" key="3">
    <citation type="submission" date="2016-03" db="UniProtKB">
        <authorList>
            <consortium name="EnsemblProtists"/>
        </authorList>
    </citation>
    <scope>IDENTIFICATION</scope>
</reference>
<feature type="binding site" evidence="2">
    <location>
        <position position="154"/>
    </location>
    <ligand>
        <name>Mg(2+)</name>
        <dbReference type="ChEBI" id="CHEBI:18420"/>
    </ligand>
</feature>
<accession>L1IBD5</accession>
<keyword evidence="2" id="KW-0479">Metal-binding</keyword>
<dbReference type="GO" id="GO:0046872">
    <property type="term" value="F:metal ion binding"/>
    <property type="evidence" value="ECO:0007669"/>
    <property type="project" value="UniProtKB-KW"/>
</dbReference>
<keyword evidence="1" id="KW-0067">ATP-binding</keyword>
<dbReference type="PANTHER" id="PTHR24416:SF611">
    <property type="entry name" value="TYROSINE-PROTEIN KINASE TRANSMEMBRANE RECEPTOR ROR"/>
    <property type="match status" value="1"/>
</dbReference>
<feature type="binding site" evidence="1">
    <location>
        <position position="133"/>
    </location>
    <ligand>
        <name>ATP</name>
        <dbReference type="ChEBI" id="CHEBI:30616"/>
    </ligand>
</feature>
<keyword evidence="1" id="KW-0547">Nucleotide-binding</keyword>
<dbReference type="PaxDb" id="55529-EKX33543"/>
<dbReference type="PROSITE" id="PS50011">
    <property type="entry name" value="PROTEIN_KINASE_DOM"/>
    <property type="match status" value="1"/>
</dbReference>
<dbReference type="GO" id="GO:0005886">
    <property type="term" value="C:plasma membrane"/>
    <property type="evidence" value="ECO:0007669"/>
    <property type="project" value="TreeGrafter"/>
</dbReference>
<dbReference type="eggNOG" id="KOG0200">
    <property type="taxonomic scope" value="Eukaryota"/>
</dbReference>
<dbReference type="InterPro" id="IPR000719">
    <property type="entry name" value="Prot_kinase_dom"/>
</dbReference>